<evidence type="ECO:0000256" key="9">
    <source>
        <dbReference type="ARBA" id="ARBA00022679"/>
    </source>
</evidence>
<evidence type="ECO:0000256" key="13">
    <source>
        <dbReference type="ARBA" id="ARBA00022741"/>
    </source>
</evidence>
<keyword evidence="17 23" id="KW-0472">Membrane</keyword>
<dbReference type="Pfam" id="PF00560">
    <property type="entry name" value="LRR_1"/>
    <property type="match status" value="6"/>
</dbReference>
<dbReference type="InterPro" id="IPR000719">
    <property type="entry name" value="Prot_kinase_dom"/>
</dbReference>
<dbReference type="Proteomes" id="UP000316621">
    <property type="component" value="Chromosome 10"/>
</dbReference>
<keyword evidence="11" id="KW-0732">Signal</keyword>
<dbReference type="InterPro" id="IPR001245">
    <property type="entry name" value="Ser-Thr/Tyr_kinase_cat_dom"/>
</dbReference>
<dbReference type="FunFam" id="3.80.10.10:FF:000288">
    <property type="entry name" value="LRR receptor-like serine/threonine-protein kinase EFR"/>
    <property type="match status" value="1"/>
</dbReference>
<keyword evidence="6" id="KW-0723">Serine/threonine-protein kinase</keyword>
<comment type="catalytic activity">
    <reaction evidence="21">
        <text>L-seryl-[protein] + ATP = O-phospho-L-seryl-[protein] + ADP + H(+)</text>
        <dbReference type="Rhea" id="RHEA:17989"/>
        <dbReference type="Rhea" id="RHEA-COMP:9863"/>
        <dbReference type="Rhea" id="RHEA-COMP:11604"/>
        <dbReference type="ChEBI" id="CHEBI:15378"/>
        <dbReference type="ChEBI" id="CHEBI:29999"/>
        <dbReference type="ChEBI" id="CHEBI:30616"/>
        <dbReference type="ChEBI" id="CHEBI:83421"/>
        <dbReference type="ChEBI" id="CHEBI:456216"/>
        <dbReference type="EC" id="2.7.11.1"/>
    </reaction>
</comment>
<dbReference type="Gene3D" id="3.30.200.20">
    <property type="entry name" value="Phosphorylase Kinase, domain 1"/>
    <property type="match status" value="1"/>
</dbReference>
<dbReference type="SUPFAM" id="SSF56112">
    <property type="entry name" value="Protein kinase-like (PK-like)"/>
    <property type="match status" value="1"/>
</dbReference>
<gene>
    <name evidence="25" type="ORF">C5167_043693</name>
</gene>
<organism evidence="25 26">
    <name type="scientific">Papaver somniferum</name>
    <name type="common">Opium poppy</name>
    <dbReference type="NCBI Taxonomy" id="3469"/>
    <lineage>
        <taxon>Eukaryota</taxon>
        <taxon>Viridiplantae</taxon>
        <taxon>Streptophyta</taxon>
        <taxon>Embryophyta</taxon>
        <taxon>Tracheophyta</taxon>
        <taxon>Spermatophyta</taxon>
        <taxon>Magnoliopsida</taxon>
        <taxon>Ranunculales</taxon>
        <taxon>Papaveraceae</taxon>
        <taxon>Papaveroideae</taxon>
        <taxon>Papaver</taxon>
    </lineage>
</organism>
<dbReference type="PROSITE" id="PS00107">
    <property type="entry name" value="PROTEIN_KINASE_ATP"/>
    <property type="match status" value="1"/>
</dbReference>
<reference evidence="25 26" key="1">
    <citation type="journal article" date="2018" name="Science">
        <title>The opium poppy genome and morphinan production.</title>
        <authorList>
            <person name="Guo L."/>
            <person name="Winzer T."/>
            <person name="Yang X."/>
            <person name="Li Y."/>
            <person name="Ning Z."/>
            <person name="He Z."/>
            <person name="Teodor R."/>
            <person name="Lu Y."/>
            <person name="Bowser T.A."/>
            <person name="Graham I.A."/>
            <person name="Ye K."/>
        </authorList>
    </citation>
    <scope>NUCLEOTIDE SEQUENCE [LARGE SCALE GENOMIC DNA]</scope>
    <source>
        <strain evidence="26">cv. HN1</strain>
        <tissue evidence="25">Leaves</tissue>
    </source>
</reference>
<comment type="similarity">
    <text evidence="3">Belongs to the protein kinase superfamily. Ser/Thr protein kinase family.</text>
</comment>
<dbReference type="SMART" id="SM00365">
    <property type="entry name" value="LRR_SD22"/>
    <property type="match status" value="5"/>
</dbReference>
<dbReference type="InterPro" id="IPR017441">
    <property type="entry name" value="Protein_kinase_ATP_BS"/>
</dbReference>
<dbReference type="Pfam" id="PF08263">
    <property type="entry name" value="LRRNT_2"/>
    <property type="match status" value="1"/>
</dbReference>
<evidence type="ECO:0000256" key="1">
    <source>
        <dbReference type="ARBA" id="ARBA00004162"/>
    </source>
</evidence>
<evidence type="ECO:0000256" key="23">
    <source>
        <dbReference type="SAM" id="Phobius"/>
    </source>
</evidence>
<evidence type="ECO:0000256" key="16">
    <source>
        <dbReference type="ARBA" id="ARBA00022989"/>
    </source>
</evidence>
<evidence type="ECO:0000256" key="6">
    <source>
        <dbReference type="ARBA" id="ARBA00022527"/>
    </source>
</evidence>
<feature type="domain" description="Protein kinase" evidence="24">
    <location>
        <begin position="766"/>
        <end position="1094"/>
    </location>
</feature>
<keyword evidence="8" id="KW-0433">Leucine-rich repeat</keyword>
<keyword evidence="7" id="KW-0597">Phosphoprotein</keyword>
<evidence type="ECO:0000256" key="5">
    <source>
        <dbReference type="ARBA" id="ARBA00022475"/>
    </source>
</evidence>
<feature type="binding site" evidence="22">
    <location>
        <position position="796"/>
    </location>
    <ligand>
        <name>ATP</name>
        <dbReference type="ChEBI" id="CHEBI:30616"/>
    </ligand>
</feature>
<evidence type="ECO:0000256" key="18">
    <source>
        <dbReference type="ARBA" id="ARBA00023170"/>
    </source>
</evidence>
<dbReference type="SMART" id="SM00220">
    <property type="entry name" value="S_TKc"/>
    <property type="match status" value="1"/>
</dbReference>
<accession>A0A4Y7LA03</accession>
<dbReference type="Gene3D" id="1.10.510.10">
    <property type="entry name" value="Transferase(Phosphotransferase) domain 1"/>
    <property type="match status" value="1"/>
</dbReference>
<keyword evidence="13 22" id="KW-0547">Nucleotide-binding</keyword>
<evidence type="ECO:0000313" key="26">
    <source>
        <dbReference type="Proteomes" id="UP000316621"/>
    </source>
</evidence>
<evidence type="ECO:0000256" key="11">
    <source>
        <dbReference type="ARBA" id="ARBA00022729"/>
    </source>
</evidence>
<proteinExistence type="inferred from homology"/>
<dbReference type="Gramene" id="RZC81121">
    <property type="protein sequence ID" value="RZC81121"/>
    <property type="gene ID" value="C5167_043693"/>
</dbReference>
<dbReference type="FunFam" id="3.80.10.10:FF:000095">
    <property type="entry name" value="LRR receptor-like serine/threonine-protein kinase GSO1"/>
    <property type="match status" value="1"/>
</dbReference>
<dbReference type="AlphaFoldDB" id="A0A4Y7LA03"/>
<comment type="subcellular location">
    <subcellularLocation>
        <location evidence="1">Cell membrane</location>
        <topology evidence="1">Single-pass membrane protein</topology>
    </subcellularLocation>
    <subcellularLocation>
        <location evidence="2">Membrane</location>
        <topology evidence="2">Single-pass type I membrane protein</topology>
    </subcellularLocation>
</comment>
<dbReference type="FunFam" id="3.30.200.20:FF:000432">
    <property type="entry name" value="LRR receptor-like serine/threonine-protein kinase EFR"/>
    <property type="match status" value="1"/>
</dbReference>
<dbReference type="InterPro" id="IPR032675">
    <property type="entry name" value="LRR_dom_sf"/>
</dbReference>
<keyword evidence="12" id="KW-0677">Repeat</keyword>
<keyword evidence="19" id="KW-0325">Glycoprotein</keyword>
<evidence type="ECO:0000256" key="14">
    <source>
        <dbReference type="ARBA" id="ARBA00022777"/>
    </source>
</evidence>
<dbReference type="InterPro" id="IPR055414">
    <property type="entry name" value="LRR_R13L4/SHOC2-like"/>
</dbReference>
<dbReference type="OMA" id="YISCISM"/>
<evidence type="ECO:0000256" key="15">
    <source>
        <dbReference type="ARBA" id="ARBA00022840"/>
    </source>
</evidence>
<dbReference type="FunFam" id="1.10.510.10:FF:000358">
    <property type="entry name" value="Putative leucine-rich repeat receptor-like serine/threonine-protein kinase"/>
    <property type="match status" value="1"/>
</dbReference>
<keyword evidence="26" id="KW-1185">Reference proteome</keyword>
<name>A0A4Y7LA03_PAPSO</name>
<evidence type="ECO:0000256" key="4">
    <source>
        <dbReference type="ARBA" id="ARBA00012513"/>
    </source>
</evidence>
<comment type="catalytic activity">
    <reaction evidence="20">
        <text>L-threonyl-[protein] + ATP = O-phospho-L-threonyl-[protein] + ADP + H(+)</text>
        <dbReference type="Rhea" id="RHEA:46608"/>
        <dbReference type="Rhea" id="RHEA-COMP:11060"/>
        <dbReference type="Rhea" id="RHEA-COMP:11605"/>
        <dbReference type="ChEBI" id="CHEBI:15378"/>
        <dbReference type="ChEBI" id="CHEBI:30013"/>
        <dbReference type="ChEBI" id="CHEBI:30616"/>
        <dbReference type="ChEBI" id="CHEBI:61977"/>
        <dbReference type="ChEBI" id="CHEBI:456216"/>
        <dbReference type="EC" id="2.7.11.1"/>
    </reaction>
</comment>
<evidence type="ECO:0000256" key="12">
    <source>
        <dbReference type="ARBA" id="ARBA00022737"/>
    </source>
</evidence>
<evidence type="ECO:0000256" key="21">
    <source>
        <dbReference type="ARBA" id="ARBA00048679"/>
    </source>
</evidence>
<evidence type="ECO:0000256" key="2">
    <source>
        <dbReference type="ARBA" id="ARBA00004479"/>
    </source>
</evidence>
<keyword evidence="16 23" id="KW-1133">Transmembrane helix</keyword>
<dbReference type="InterPro" id="IPR003591">
    <property type="entry name" value="Leu-rich_rpt_typical-subtyp"/>
</dbReference>
<evidence type="ECO:0000313" key="25">
    <source>
        <dbReference type="EMBL" id="RZC81121.1"/>
    </source>
</evidence>
<protein>
    <recommendedName>
        <fullName evidence="4">non-specific serine/threonine protein kinase</fullName>
        <ecNumber evidence="4">2.7.11.1</ecNumber>
    </recommendedName>
</protein>
<evidence type="ECO:0000256" key="10">
    <source>
        <dbReference type="ARBA" id="ARBA00022692"/>
    </source>
</evidence>
<dbReference type="GO" id="GO:0004674">
    <property type="term" value="F:protein serine/threonine kinase activity"/>
    <property type="evidence" value="ECO:0007669"/>
    <property type="project" value="UniProtKB-KW"/>
</dbReference>
<dbReference type="Pfam" id="PF07714">
    <property type="entry name" value="PK_Tyr_Ser-Thr"/>
    <property type="match status" value="1"/>
</dbReference>
<dbReference type="SUPFAM" id="SSF52058">
    <property type="entry name" value="L domain-like"/>
    <property type="match status" value="2"/>
</dbReference>
<dbReference type="GO" id="GO:0005524">
    <property type="term" value="F:ATP binding"/>
    <property type="evidence" value="ECO:0007669"/>
    <property type="project" value="UniProtKB-UniRule"/>
</dbReference>
<dbReference type="Pfam" id="PF13855">
    <property type="entry name" value="LRR_8"/>
    <property type="match status" value="1"/>
</dbReference>
<evidence type="ECO:0000256" key="22">
    <source>
        <dbReference type="PROSITE-ProRule" id="PRU10141"/>
    </source>
</evidence>
<dbReference type="EMBL" id="CM010724">
    <property type="protein sequence ID" value="RZC81121.1"/>
    <property type="molecule type" value="Genomic_DNA"/>
</dbReference>
<dbReference type="EC" id="2.7.11.1" evidence="4"/>
<sequence>MNVSGCREFNGGGCGAQALSSGYPKSMIDHNSKCSSFGGYVYTNLLGIKYSISVHVMEMKLLHRSLILIISCMSVSVNCLIVINRAKSNDRLALVAFKNGITEDPLGALSSWNNNNDSLHFCKWKGVTCSHRHPNRVTRLDLQSKSLVCSISPHIGNLSFLTDLILNSNSLNKEIPQQIGRLFRLKRLNLSRNILDGEIPSNISRCSNLIHLDISQNNLVGSIPDELGYLSNVKVLWLQYNNFSGEIPTSLGNVSTSLTHLGLGYNNLDRIIPNTLSQLTRLKFLDITSNKLSGIVPSSLYNISSLEVFSLMFNQLHGTIPFDIGLTLPNITSFSVSGNSFTGIIPNSFANSSSLKVLQLYKNNFVGSLPYNLGHFNNLIRLNLGENDLGSGRANDLDFINSLINCTSLKVIFLGVNNFGGMLPSSIGNLTTDLDTLHLAENQIYGSIPAGIQDLVGLRSLVLAGNLLAGGIPPGIGNLQNLGVLDLRRNKLSGSVPSSFGNLTRLIELTLSFNILTDSIPPSIGNCESLQSLVLSSNRLTGSIPKQVLELSSLSRFLNLGNNSLTGPLPVEVGSLKNLGILDLSENKLSGQIPSSIGECLSLTGLFLDGNYFQGNIPPAITFLRGLESLSLSRNNLSGIIPESLENLKLSKLNLSFNNLEGVVPRYGVFMNISAFSVDGNRKLCGGIPDLKLPNCNISRKKRHVKIIIIIVIVIVVLFLISVMFLLVLYWRTKSETKPPLTALDVGNQYMGVSYNELLKATNGFDRSTNLLGVGSFGSVYKGILSQDESKPVAVKVIQLQQRGATKSFMAECDTLREIRHRNLLKIVTCCSSIDFQGNSFKALVFEFMANGNLDNWLHSDASSVDSDDQLQPKNLTLDRRLNIAVDVASALNYLHHECQSPIIHCDLKPSNVLLDDDLIAHVGDFGLSKFLSNPSSYSQHLNEQDASSIAIKGSIGYISPEYGMGGAASTEGDVYSYGILLLEMFTGKRPTDDMFKDGLDIHNFSKMHMLPDRIEEIVDSRLLSELGEVHNDDETISYDVSANERRNIARDKMRQTLTSIIQIGVKCSSKLPSDRINMSKAILDVQAVKNLFLGGEM</sequence>
<evidence type="ECO:0000256" key="7">
    <source>
        <dbReference type="ARBA" id="ARBA00022553"/>
    </source>
</evidence>
<keyword evidence="15 22" id="KW-0067">ATP-binding</keyword>
<evidence type="ECO:0000256" key="20">
    <source>
        <dbReference type="ARBA" id="ARBA00047899"/>
    </source>
</evidence>
<dbReference type="Gene3D" id="3.80.10.10">
    <property type="entry name" value="Ribonuclease Inhibitor"/>
    <property type="match status" value="3"/>
</dbReference>
<dbReference type="InterPro" id="IPR013210">
    <property type="entry name" value="LRR_N_plant-typ"/>
</dbReference>
<feature type="transmembrane region" description="Helical" evidence="23">
    <location>
        <begin position="707"/>
        <end position="731"/>
    </location>
</feature>
<keyword evidence="14" id="KW-0418">Kinase</keyword>
<keyword evidence="9" id="KW-0808">Transferase</keyword>
<evidence type="ECO:0000256" key="17">
    <source>
        <dbReference type="ARBA" id="ARBA00023136"/>
    </source>
</evidence>
<dbReference type="PROSITE" id="PS50011">
    <property type="entry name" value="PROTEIN_KINASE_DOM"/>
    <property type="match status" value="1"/>
</dbReference>
<dbReference type="SMART" id="SM00369">
    <property type="entry name" value="LRR_TYP"/>
    <property type="match status" value="11"/>
</dbReference>
<keyword evidence="18" id="KW-0675">Receptor</keyword>
<evidence type="ECO:0000256" key="19">
    <source>
        <dbReference type="ARBA" id="ARBA00023180"/>
    </source>
</evidence>
<dbReference type="GO" id="GO:0005886">
    <property type="term" value="C:plasma membrane"/>
    <property type="evidence" value="ECO:0007669"/>
    <property type="project" value="UniProtKB-SubCell"/>
</dbReference>
<evidence type="ECO:0000259" key="24">
    <source>
        <dbReference type="PROSITE" id="PS50011"/>
    </source>
</evidence>
<keyword evidence="10 23" id="KW-0812">Transmembrane</keyword>
<evidence type="ECO:0000256" key="8">
    <source>
        <dbReference type="ARBA" id="ARBA00022614"/>
    </source>
</evidence>
<keyword evidence="5" id="KW-1003">Cell membrane</keyword>
<evidence type="ECO:0000256" key="3">
    <source>
        <dbReference type="ARBA" id="ARBA00008684"/>
    </source>
</evidence>
<dbReference type="PANTHER" id="PTHR27008:SF596">
    <property type="entry name" value="OS02G0215500 PROTEIN"/>
    <property type="match status" value="1"/>
</dbReference>
<dbReference type="PROSITE" id="PS00108">
    <property type="entry name" value="PROTEIN_KINASE_ST"/>
    <property type="match status" value="1"/>
</dbReference>
<dbReference type="InterPro" id="IPR051809">
    <property type="entry name" value="Plant_receptor-like_S/T_kinase"/>
</dbReference>
<dbReference type="InterPro" id="IPR008271">
    <property type="entry name" value="Ser/Thr_kinase_AS"/>
</dbReference>
<dbReference type="InterPro" id="IPR001611">
    <property type="entry name" value="Leu-rich_rpt"/>
</dbReference>
<dbReference type="Pfam" id="PF23598">
    <property type="entry name" value="LRR_14"/>
    <property type="match status" value="1"/>
</dbReference>
<dbReference type="InterPro" id="IPR011009">
    <property type="entry name" value="Kinase-like_dom_sf"/>
</dbReference>
<dbReference type="PANTHER" id="PTHR27008">
    <property type="entry name" value="OS04G0122200 PROTEIN"/>
    <property type="match status" value="1"/>
</dbReference>